<evidence type="ECO:0000313" key="9">
    <source>
        <dbReference type="EMBL" id="KAH7347946.1"/>
    </source>
</evidence>
<evidence type="ECO:0000256" key="2">
    <source>
        <dbReference type="ARBA" id="ARBA00008807"/>
    </source>
</evidence>
<feature type="transmembrane region" description="Helical" evidence="8">
    <location>
        <begin position="486"/>
        <end position="507"/>
    </location>
</feature>
<reference evidence="9" key="1">
    <citation type="journal article" date="2021" name="Nat. Commun.">
        <title>Genetic determinants of endophytism in the Arabidopsis root mycobiome.</title>
        <authorList>
            <person name="Mesny F."/>
            <person name="Miyauchi S."/>
            <person name="Thiergart T."/>
            <person name="Pickel B."/>
            <person name="Atanasova L."/>
            <person name="Karlsson M."/>
            <person name="Huettel B."/>
            <person name="Barry K.W."/>
            <person name="Haridas S."/>
            <person name="Chen C."/>
            <person name="Bauer D."/>
            <person name="Andreopoulos W."/>
            <person name="Pangilinan J."/>
            <person name="LaButti K."/>
            <person name="Riley R."/>
            <person name="Lipzen A."/>
            <person name="Clum A."/>
            <person name="Drula E."/>
            <person name="Henrissat B."/>
            <person name="Kohler A."/>
            <person name="Grigoriev I.V."/>
            <person name="Martin F.M."/>
            <person name="Hacquard S."/>
        </authorList>
    </citation>
    <scope>NUCLEOTIDE SEQUENCE</scope>
    <source>
        <strain evidence="9">MPI-CAGE-AT-0016</strain>
    </source>
</reference>
<protein>
    <submittedName>
        <fullName evidence="9">OPT oligopeptide transporter</fullName>
    </submittedName>
</protein>
<feature type="transmembrane region" description="Helical" evidence="8">
    <location>
        <begin position="670"/>
        <end position="691"/>
    </location>
</feature>
<dbReference type="AlphaFoldDB" id="A0A8K0T6B2"/>
<comment type="caution">
    <text evidence="9">The sequence shown here is derived from an EMBL/GenBank/DDBJ whole genome shotgun (WGS) entry which is preliminary data.</text>
</comment>
<dbReference type="GO" id="GO:0035673">
    <property type="term" value="F:oligopeptide transmembrane transporter activity"/>
    <property type="evidence" value="ECO:0007669"/>
    <property type="project" value="InterPro"/>
</dbReference>
<dbReference type="Pfam" id="PF03169">
    <property type="entry name" value="OPT"/>
    <property type="match status" value="1"/>
</dbReference>
<dbReference type="PANTHER" id="PTHR31645:SF0">
    <property type="entry name" value="OLIGOPEPTIDE TRANSPORTER YGL114W-RELATED"/>
    <property type="match status" value="1"/>
</dbReference>
<evidence type="ECO:0000256" key="5">
    <source>
        <dbReference type="ARBA" id="ARBA00022989"/>
    </source>
</evidence>
<evidence type="ECO:0000256" key="4">
    <source>
        <dbReference type="ARBA" id="ARBA00022692"/>
    </source>
</evidence>
<name>A0A8K0T6B2_9PEZI</name>
<dbReference type="GO" id="GO:0000329">
    <property type="term" value="C:fungal-type vacuole membrane"/>
    <property type="evidence" value="ECO:0007669"/>
    <property type="project" value="TreeGrafter"/>
</dbReference>
<dbReference type="PANTHER" id="PTHR31645">
    <property type="entry name" value="OLIGOPEPTIDE TRANSPORTER YGL114W-RELATED"/>
    <property type="match status" value="1"/>
</dbReference>
<feature type="transmembrane region" description="Helical" evidence="8">
    <location>
        <begin position="262"/>
        <end position="282"/>
    </location>
</feature>
<dbReference type="InterPro" id="IPR045035">
    <property type="entry name" value="YSL-like"/>
</dbReference>
<dbReference type="NCBIfam" id="TIGR00728">
    <property type="entry name" value="OPT_sfam"/>
    <property type="match status" value="1"/>
</dbReference>
<feature type="region of interest" description="Disordered" evidence="7">
    <location>
        <begin position="224"/>
        <end position="249"/>
    </location>
</feature>
<comment type="similarity">
    <text evidence="2">Belongs to the oligopeptide OPT transporter family.</text>
</comment>
<dbReference type="OrthoDB" id="627262at2759"/>
<feature type="transmembrane region" description="Helical" evidence="8">
    <location>
        <begin position="68"/>
        <end position="87"/>
    </location>
</feature>
<gene>
    <name evidence="9" type="ORF">B0T11DRAFT_292201</name>
</gene>
<organism evidence="9 10">
    <name type="scientific">Plectosphaerella cucumerina</name>
    <dbReference type="NCBI Taxonomy" id="40658"/>
    <lineage>
        <taxon>Eukaryota</taxon>
        <taxon>Fungi</taxon>
        <taxon>Dikarya</taxon>
        <taxon>Ascomycota</taxon>
        <taxon>Pezizomycotina</taxon>
        <taxon>Sordariomycetes</taxon>
        <taxon>Hypocreomycetidae</taxon>
        <taxon>Glomerellales</taxon>
        <taxon>Plectosphaerellaceae</taxon>
        <taxon>Plectosphaerella</taxon>
    </lineage>
</organism>
<evidence type="ECO:0000313" key="10">
    <source>
        <dbReference type="Proteomes" id="UP000813385"/>
    </source>
</evidence>
<evidence type="ECO:0000256" key="3">
    <source>
        <dbReference type="ARBA" id="ARBA00022448"/>
    </source>
</evidence>
<feature type="transmembrane region" description="Helical" evidence="8">
    <location>
        <begin position="142"/>
        <end position="161"/>
    </location>
</feature>
<feature type="region of interest" description="Disordered" evidence="7">
    <location>
        <begin position="416"/>
        <end position="454"/>
    </location>
</feature>
<evidence type="ECO:0000256" key="6">
    <source>
        <dbReference type="ARBA" id="ARBA00023136"/>
    </source>
</evidence>
<feature type="transmembrane region" description="Helical" evidence="8">
    <location>
        <begin position="635"/>
        <end position="658"/>
    </location>
</feature>
<feature type="transmembrane region" description="Helical" evidence="8">
    <location>
        <begin position="711"/>
        <end position="733"/>
    </location>
</feature>
<accession>A0A8K0T6B2</accession>
<proteinExistence type="inferred from homology"/>
<keyword evidence="6 8" id="KW-0472">Membrane</keyword>
<dbReference type="EMBL" id="JAGPXD010000007">
    <property type="protein sequence ID" value="KAH7347946.1"/>
    <property type="molecule type" value="Genomic_DNA"/>
</dbReference>
<feature type="transmembrane region" description="Helical" evidence="8">
    <location>
        <begin position="356"/>
        <end position="377"/>
    </location>
</feature>
<sequence>MTQQVDPVRPLVRSINSDRSSIDAQTQCQHPKPRVYGRSFTARGVAVGLLVGLVICFSNMYFGLQTGWVSTMTMPSSLLGFGMFRIIRKHIQFPFSPVENVLVQTVAGSMAIMPLGCGFVGVIPAMTYLLDPAEQGPISFSLPQLLIWSLGLCYFGVVFAVPLRRQVIIREKLRFPSGFSTAVLIGVLHGKHRPSGGVVEQDAATSGGFASLAPCDVVPDHGATSGARPGQLARSDDEEAPLIPPSDSNASPGDWTASLNGLLLSFLFSGTYTLCTFFLPFLRNLPIFGSAANSLWLWNLNPSPAYVGQGIIMGPETTLHMLLGAVIGWGILSPLAKLSGWAPGPVSDWETGSKGWIVWVSLAIMLADAVVSLGFLATQTLWRRRRHSGSVTDLLRRLSSSVQRLISRDGRLGGYSAIPAQDARDEDGSPAQTDSGRRSYLDDDAASQDAPPEQQVGNMTVGVGLVASIVLCVGTVHAVFGDLVPLYANIVAVAVALLLSIMGVRALGETDLNPVSGISKLAQLFFALIIPQGHKSIVLINLVAGAVSEAGALQAGELMQDLKTGHLLGAAPRAQFWGQVIGATAGAVTSAFIYKIYTSVYTIPGDLFPVPTGYVWIFTARLVTGKGLPPMAKEWALAFAVIFAILTLARAAVTLEAVDPRIKRWMPKKALLPGGIAVAVGMYNVPSFTLARAIGGVFSWYWGRRGGSSTSLIVLASGCILGEGVVSIVNLLLQSLKVPHLL</sequence>
<keyword evidence="3" id="KW-0813">Transport</keyword>
<feature type="transmembrane region" description="Helical" evidence="8">
    <location>
        <begin position="108"/>
        <end position="130"/>
    </location>
</feature>
<feature type="transmembrane region" description="Helical" evidence="8">
    <location>
        <begin position="461"/>
        <end position="480"/>
    </location>
</feature>
<keyword evidence="10" id="KW-1185">Reference proteome</keyword>
<keyword evidence="4 8" id="KW-0812">Transmembrane</keyword>
<evidence type="ECO:0000256" key="1">
    <source>
        <dbReference type="ARBA" id="ARBA00004141"/>
    </source>
</evidence>
<dbReference type="InterPro" id="IPR004813">
    <property type="entry name" value="OPT"/>
</dbReference>
<evidence type="ECO:0000256" key="8">
    <source>
        <dbReference type="SAM" id="Phobius"/>
    </source>
</evidence>
<comment type="subcellular location">
    <subcellularLocation>
        <location evidence="1">Membrane</location>
        <topology evidence="1">Multi-pass membrane protein</topology>
    </subcellularLocation>
</comment>
<dbReference type="Proteomes" id="UP000813385">
    <property type="component" value="Unassembled WGS sequence"/>
</dbReference>
<evidence type="ECO:0000256" key="7">
    <source>
        <dbReference type="SAM" id="MobiDB-lite"/>
    </source>
</evidence>
<feature type="transmembrane region" description="Helical" evidence="8">
    <location>
        <begin position="40"/>
        <end position="62"/>
    </location>
</feature>
<keyword evidence="5 8" id="KW-1133">Transmembrane helix</keyword>